<dbReference type="InterPro" id="IPR046533">
    <property type="entry name" value="DUF6598"/>
</dbReference>
<protein>
    <recommendedName>
        <fullName evidence="1">DUF6598 domain-containing protein</fullName>
    </recommendedName>
</protein>
<evidence type="ECO:0000259" key="1">
    <source>
        <dbReference type="Pfam" id="PF20241"/>
    </source>
</evidence>
<evidence type="ECO:0000313" key="2">
    <source>
        <dbReference type="EnsemblPlants" id="TuG1812G0200006302.01.T01"/>
    </source>
</evidence>
<evidence type="ECO:0000313" key="3">
    <source>
        <dbReference type="Proteomes" id="UP000015106"/>
    </source>
</evidence>
<dbReference type="EnsemblPlants" id="TuG1812G0200006302.01.T01">
    <property type="protein sequence ID" value="TuG1812G0200006302.01.T01"/>
    <property type="gene ID" value="TuG1812G0200006302.01"/>
</dbReference>
<sequence>MEIGHDDSVVALSSHLEMLRREISFLMREVTSRGLLPAGKKKVSQEQISNLSAQFKEMCTQQVKEVNLPYLGCETGEEVMDFLLVETQQLLFRFTSLASTLKTFRVPISPDMVERLRHISTALVDISELIKSHKCAAQKDVEDCLDRDGWEATWGSRTGRNGGFDDITTLSSMHFTASTPENFRFPSVAGPALLVYSIKLVDLNPNLSWPLDVYGVVAAQDDLDHNRNILFCRSGENCQRIKQEDPFLHLTGLSRAIVADEPVFFQIELKLKYGAQFKDIALFTAYQRYRPVKQYDTMHINSCCCTAEISLERLSPSIQATIVGVRVVKGEPFNYGCKVSRSFSPLDVMEGCTEEVVLLDCSGERMHAGLDGYLPLSRNVVSVGLQGTLEVVIGAYSKSKSSISRINHVHFPVQQCQTTMLKCHVGGSEVEIVVAWSRLVMDNHDLVLDGY</sequence>
<reference evidence="3" key="1">
    <citation type="journal article" date="2013" name="Nature">
        <title>Draft genome of the wheat A-genome progenitor Triticum urartu.</title>
        <authorList>
            <person name="Ling H.Q."/>
            <person name="Zhao S."/>
            <person name="Liu D."/>
            <person name="Wang J."/>
            <person name="Sun H."/>
            <person name="Zhang C."/>
            <person name="Fan H."/>
            <person name="Li D."/>
            <person name="Dong L."/>
            <person name="Tao Y."/>
            <person name="Gao C."/>
            <person name="Wu H."/>
            <person name="Li Y."/>
            <person name="Cui Y."/>
            <person name="Guo X."/>
            <person name="Zheng S."/>
            <person name="Wang B."/>
            <person name="Yu K."/>
            <person name="Liang Q."/>
            <person name="Yang W."/>
            <person name="Lou X."/>
            <person name="Chen J."/>
            <person name="Feng M."/>
            <person name="Jian J."/>
            <person name="Zhang X."/>
            <person name="Luo G."/>
            <person name="Jiang Y."/>
            <person name="Liu J."/>
            <person name="Wang Z."/>
            <person name="Sha Y."/>
            <person name="Zhang B."/>
            <person name="Wu H."/>
            <person name="Tang D."/>
            <person name="Shen Q."/>
            <person name="Xue P."/>
            <person name="Zou S."/>
            <person name="Wang X."/>
            <person name="Liu X."/>
            <person name="Wang F."/>
            <person name="Yang Y."/>
            <person name="An X."/>
            <person name="Dong Z."/>
            <person name="Zhang K."/>
            <person name="Zhang X."/>
            <person name="Luo M.C."/>
            <person name="Dvorak J."/>
            <person name="Tong Y."/>
            <person name="Wang J."/>
            <person name="Yang H."/>
            <person name="Li Z."/>
            <person name="Wang D."/>
            <person name="Zhang A."/>
            <person name="Wang J."/>
        </authorList>
    </citation>
    <scope>NUCLEOTIDE SEQUENCE</scope>
    <source>
        <strain evidence="3">cv. G1812</strain>
    </source>
</reference>
<dbReference type="PANTHER" id="PTHR33065">
    <property type="entry name" value="OS07G0486400 PROTEIN"/>
    <property type="match status" value="1"/>
</dbReference>
<dbReference type="PANTHER" id="PTHR33065:SF196">
    <property type="entry name" value="DUF6598 DOMAIN-CONTAINING PROTEIN"/>
    <property type="match status" value="1"/>
</dbReference>
<reference evidence="2" key="2">
    <citation type="submission" date="2018-03" db="EMBL/GenBank/DDBJ databases">
        <title>The Triticum urartu genome reveals the dynamic nature of wheat genome evolution.</title>
        <authorList>
            <person name="Ling H."/>
            <person name="Ma B."/>
            <person name="Shi X."/>
            <person name="Liu H."/>
            <person name="Dong L."/>
            <person name="Sun H."/>
            <person name="Cao Y."/>
            <person name="Gao Q."/>
            <person name="Zheng S."/>
            <person name="Li Y."/>
            <person name="Yu Y."/>
            <person name="Du H."/>
            <person name="Qi M."/>
            <person name="Li Y."/>
            <person name="Yu H."/>
            <person name="Cui Y."/>
            <person name="Wang N."/>
            <person name="Chen C."/>
            <person name="Wu H."/>
            <person name="Zhao Y."/>
            <person name="Zhang J."/>
            <person name="Li Y."/>
            <person name="Zhou W."/>
            <person name="Zhang B."/>
            <person name="Hu W."/>
            <person name="Eijk M."/>
            <person name="Tang J."/>
            <person name="Witsenboer H."/>
            <person name="Zhao S."/>
            <person name="Li Z."/>
            <person name="Zhang A."/>
            <person name="Wang D."/>
            <person name="Liang C."/>
        </authorList>
    </citation>
    <scope>NUCLEOTIDE SEQUENCE [LARGE SCALE GENOMIC DNA]</scope>
    <source>
        <strain evidence="2">cv. G1812</strain>
    </source>
</reference>
<accession>A0A8R7TPY8</accession>
<feature type="domain" description="DUF6598" evidence="1">
    <location>
        <begin position="194"/>
        <end position="434"/>
    </location>
</feature>
<proteinExistence type="predicted"/>
<organism evidence="2 3">
    <name type="scientific">Triticum urartu</name>
    <name type="common">Red wild einkorn</name>
    <name type="synonym">Crithodium urartu</name>
    <dbReference type="NCBI Taxonomy" id="4572"/>
    <lineage>
        <taxon>Eukaryota</taxon>
        <taxon>Viridiplantae</taxon>
        <taxon>Streptophyta</taxon>
        <taxon>Embryophyta</taxon>
        <taxon>Tracheophyta</taxon>
        <taxon>Spermatophyta</taxon>
        <taxon>Magnoliopsida</taxon>
        <taxon>Liliopsida</taxon>
        <taxon>Poales</taxon>
        <taxon>Poaceae</taxon>
        <taxon>BOP clade</taxon>
        <taxon>Pooideae</taxon>
        <taxon>Triticodae</taxon>
        <taxon>Triticeae</taxon>
        <taxon>Triticinae</taxon>
        <taxon>Triticum</taxon>
    </lineage>
</organism>
<dbReference type="Gramene" id="TuG1812G0200006302.01.T01">
    <property type="protein sequence ID" value="TuG1812G0200006302.01.T01"/>
    <property type="gene ID" value="TuG1812G0200006302.01"/>
</dbReference>
<dbReference type="Proteomes" id="UP000015106">
    <property type="component" value="Chromosome 2"/>
</dbReference>
<reference evidence="2" key="3">
    <citation type="submission" date="2022-06" db="UniProtKB">
        <authorList>
            <consortium name="EnsemblPlants"/>
        </authorList>
    </citation>
    <scope>IDENTIFICATION</scope>
</reference>
<name>A0A8R7TPY8_TRIUA</name>
<dbReference type="Pfam" id="PF20241">
    <property type="entry name" value="DUF6598"/>
    <property type="match status" value="1"/>
</dbReference>
<dbReference type="AlphaFoldDB" id="A0A8R7TPY8"/>
<keyword evidence="3" id="KW-1185">Reference proteome</keyword>